<organism evidence="3 4">
    <name type="scientific">Komagataeibacter europaeus NBRC 3261</name>
    <dbReference type="NCBI Taxonomy" id="1234669"/>
    <lineage>
        <taxon>Bacteria</taxon>
        <taxon>Pseudomonadati</taxon>
        <taxon>Pseudomonadota</taxon>
        <taxon>Alphaproteobacteria</taxon>
        <taxon>Acetobacterales</taxon>
        <taxon>Acetobacteraceae</taxon>
        <taxon>Komagataeibacter</taxon>
    </lineage>
</organism>
<dbReference type="EMBL" id="BANI01000127">
    <property type="protein sequence ID" value="GAN97133.1"/>
    <property type="molecule type" value="Genomic_DNA"/>
</dbReference>
<protein>
    <recommendedName>
        <fullName evidence="2">Bacteriophage Mu Gp45 N-terminal domain-containing protein</fullName>
    </recommendedName>
</protein>
<gene>
    <name evidence="3" type="ORF">Geu3261_0144_005</name>
</gene>
<reference evidence="3 4" key="1">
    <citation type="submission" date="2012-11" db="EMBL/GenBank/DDBJ databases">
        <title>Whole genome sequence of Gluconacetobacter europaeus NBRC3261.</title>
        <authorList>
            <person name="Azuma Y."/>
            <person name="Higashiura N."/>
            <person name="Hirakawa H."/>
            <person name="Matsushita K."/>
        </authorList>
    </citation>
    <scope>NUCLEOTIDE SEQUENCE [LARGE SCALE GENOMIC DNA]</scope>
    <source>
        <strain evidence="3 4">NBRC 3261</strain>
    </source>
</reference>
<comment type="caution">
    <text evidence="3">The sequence shown here is derived from an EMBL/GenBank/DDBJ whole genome shotgun (WGS) entry which is preliminary data.</text>
</comment>
<evidence type="ECO:0000256" key="1">
    <source>
        <dbReference type="SAM" id="MobiDB-lite"/>
    </source>
</evidence>
<name>A0A0D6Q1E2_KOMEU</name>
<dbReference type="Pfam" id="PF06890">
    <property type="entry name" value="Phage_Mu_Gp45"/>
    <property type="match status" value="1"/>
</dbReference>
<sequence length="188" mass="19558">MALDRLFMAVRALFVRAVVRSIDDTGAEQMLTVQPHYGRVRSGVPVHQPFGFASHAPLDGAVAPVVAVGGDHADLMALPPANPSRARFGRLGEGDSVLYDACGQRIYIQNGKIVRLDCTSEMLVTIGGSPILDLTAKQATLNVPLAVKGGITATGDIAAQGDVKAGSISLTNHTHPVTDAPGTTGKPQ</sequence>
<feature type="domain" description="Bacteriophage Mu Gp45 N-terminal" evidence="2">
    <location>
        <begin position="16"/>
        <end position="83"/>
    </location>
</feature>
<dbReference type="AlphaFoldDB" id="A0A0D6Q1E2"/>
<dbReference type="Proteomes" id="UP000032675">
    <property type="component" value="Unassembled WGS sequence"/>
</dbReference>
<evidence type="ECO:0000313" key="3">
    <source>
        <dbReference type="EMBL" id="GAN97133.1"/>
    </source>
</evidence>
<proteinExistence type="predicted"/>
<accession>A0A0D6Q1E2</accession>
<feature type="region of interest" description="Disordered" evidence="1">
    <location>
        <begin position="169"/>
        <end position="188"/>
    </location>
</feature>
<dbReference type="InterPro" id="IPR053861">
    <property type="entry name" value="Phage_Mu_Gp45_N"/>
</dbReference>
<evidence type="ECO:0000259" key="2">
    <source>
        <dbReference type="Pfam" id="PF06890"/>
    </source>
</evidence>
<evidence type="ECO:0000313" key="4">
    <source>
        <dbReference type="Proteomes" id="UP000032675"/>
    </source>
</evidence>
<dbReference type="RefSeq" id="WP_048851702.1">
    <property type="nucleotide sequence ID" value="NZ_BANI01000127.1"/>
</dbReference>